<evidence type="ECO:0000256" key="1">
    <source>
        <dbReference type="SAM" id="Coils"/>
    </source>
</evidence>
<reference evidence="3 4" key="1">
    <citation type="submission" date="2020-09" db="EMBL/GenBank/DDBJ databases">
        <title>Characterization and genome sequencing of Ruminiclostridium sp. nov. MA18.</title>
        <authorList>
            <person name="Rettenmaier R."/>
            <person name="Kowollik M.-L."/>
            <person name="Liebl W."/>
            <person name="Zverlov V."/>
        </authorList>
    </citation>
    <scope>NUCLEOTIDE SEQUENCE [LARGE SCALE GENOMIC DNA]</scope>
    <source>
        <strain evidence="3 4">MA18</strain>
    </source>
</reference>
<sequence>MEKMENIFIHDATATWSGFIYQGEIAIYLAVKKICELRDVYKLGIDEIGSKYQIEVENCEDIAIVNMDEEGKRYISIHQVKNQDASSIGDYRRPLTQLMLEKGFHTKEHLGNPEAYLHVSNKISEKSETDINQHLKEWEESIRNYFFKMKDLIVKLDKVDDKKSILQEIKKEVHNEPIKINRKEYNELKRNIKDTCNKESNNIEELKQVMGELISFLDKKLGASYIDKEVQVYQYEDGNTFCRGTDIFKKIVEQVKRYKQDDKNITLEQYEYITDKLLHYMRGHVIKRHQRKQKGVTFEKSIAFCDIINILNDSLENYEKEANILALRRLYDEYLSQYCELVCKEACLDSEDQAKECKLQQNEYTRVDLNNEDFKKLCYSFNPDCNKTIFDRRCLNSLLDKNGLIKSVFEIIKKVPEQNFMKEDDKTRFVIDNKNNNAFLTAISNSISNVVVDDIVQGIENNAELIKPIFEADQIITANLKASKSIWENKYSEIQEIYIRSVTEINEETNQNSICKPKKPEFIKSEEIIGILSNY</sequence>
<feature type="domain" description="ABC-three component systems C-terminal" evidence="2">
    <location>
        <begin position="230"/>
        <end position="479"/>
    </location>
</feature>
<evidence type="ECO:0000259" key="2">
    <source>
        <dbReference type="Pfam" id="PF20276"/>
    </source>
</evidence>
<dbReference type="Proteomes" id="UP000306409">
    <property type="component" value="Chromosome"/>
</dbReference>
<name>A0A4U7JAR9_9FIRM</name>
<dbReference type="InterPro" id="IPR046920">
    <property type="entry name" value="ABC-3C_CTD1"/>
</dbReference>
<protein>
    <recommendedName>
        <fullName evidence="2">ABC-three component systems C-terminal domain-containing protein</fullName>
    </recommendedName>
</protein>
<organism evidence="3 4">
    <name type="scientific">Ruminiclostridium herbifermentans</name>
    <dbReference type="NCBI Taxonomy" id="2488810"/>
    <lineage>
        <taxon>Bacteria</taxon>
        <taxon>Bacillati</taxon>
        <taxon>Bacillota</taxon>
        <taxon>Clostridia</taxon>
        <taxon>Eubacteriales</taxon>
        <taxon>Oscillospiraceae</taxon>
        <taxon>Ruminiclostridium</taxon>
    </lineage>
</organism>
<dbReference type="KEGG" id="rher:EHE19_006525"/>
<accession>A0A4U7JAR9</accession>
<dbReference type="AlphaFoldDB" id="A0A4U7JAR9"/>
<gene>
    <name evidence="3" type="ORF">EHE19_006525</name>
</gene>
<keyword evidence="4" id="KW-1185">Reference proteome</keyword>
<evidence type="ECO:0000313" key="3">
    <source>
        <dbReference type="EMBL" id="QNU68088.1"/>
    </source>
</evidence>
<dbReference type="RefSeq" id="WP_137698476.1">
    <property type="nucleotide sequence ID" value="NZ_CP061336.1"/>
</dbReference>
<dbReference type="OrthoDB" id="9149748at2"/>
<dbReference type="EMBL" id="CP061336">
    <property type="protein sequence ID" value="QNU68088.1"/>
    <property type="molecule type" value="Genomic_DNA"/>
</dbReference>
<feature type="coiled-coil region" evidence="1">
    <location>
        <begin position="178"/>
        <end position="209"/>
    </location>
</feature>
<dbReference type="Pfam" id="PF20276">
    <property type="entry name" value="CTD1"/>
    <property type="match status" value="1"/>
</dbReference>
<evidence type="ECO:0000313" key="4">
    <source>
        <dbReference type="Proteomes" id="UP000306409"/>
    </source>
</evidence>
<proteinExistence type="predicted"/>
<keyword evidence="1" id="KW-0175">Coiled coil</keyword>